<dbReference type="OrthoDB" id="2017114at2759"/>
<evidence type="ECO:0000313" key="20">
    <source>
        <dbReference type="Proteomes" id="UP000489600"/>
    </source>
</evidence>
<dbReference type="SUPFAM" id="SSF52058">
    <property type="entry name" value="L domain-like"/>
    <property type="match status" value="1"/>
</dbReference>
<evidence type="ECO:0000256" key="13">
    <source>
        <dbReference type="ARBA" id="ARBA00023136"/>
    </source>
</evidence>
<evidence type="ECO:0000256" key="8">
    <source>
        <dbReference type="ARBA" id="ARBA00022737"/>
    </source>
</evidence>
<dbReference type="InterPro" id="IPR011009">
    <property type="entry name" value="Kinase-like_dom_sf"/>
</dbReference>
<dbReference type="InterPro" id="IPR001611">
    <property type="entry name" value="Leu-rich_rpt"/>
</dbReference>
<keyword evidence="14" id="KW-0675">Receptor</keyword>
<keyword evidence="2" id="KW-0723">Serine/threonine-protein kinase</keyword>
<evidence type="ECO:0000256" key="6">
    <source>
        <dbReference type="ARBA" id="ARBA00022692"/>
    </source>
</evidence>
<dbReference type="Proteomes" id="UP000489600">
    <property type="component" value="Unassembled WGS sequence"/>
</dbReference>
<dbReference type="FunFam" id="3.30.200.20:FF:000394">
    <property type="entry name" value="Leucine-rich repeat receptor-like protein kinase"/>
    <property type="match status" value="1"/>
</dbReference>
<reference evidence="19" key="1">
    <citation type="submission" date="2019-07" db="EMBL/GenBank/DDBJ databases">
        <authorList>
            <person name="Dittberner H."/>
        </authorList>
    </citation>
    <scope>NUCLEOTIDE SEQUENCE [LARGE SCALE GENOMIC DNA]</scope>
</reference>
<evidence type="ECO:0000256" key="4">
    <source>
        <dbReference type="ARBA" id="ARBA00022614"/>
    </source>
</evidence>
<keyword evidence="12 16" id="KW-1133">Transmembrane helix</keyword>
<feature type="domain" description="Protein kinase" evidence="18">
    <location>
        <begin position="570"/>
        <end position="843"/>
    </location>
</feature>
<dbReference type="Pfam" id="PF13855">
    <property type="entry name" value="LRR_8"/>
    <property type="match status" value="1"/>
</dbReference>
<evidence type="ECO:0000256" key="9">
    <source>
        <dbReference type="ARBA" id="ARBA00022741"/>
    </source>
</evidence>
<keyword evidence="7 17" id="KW-0732">Signal</keyword>
<evidence type="ECO:0000256" key="15">
    <source>
        <dbReference type="PROSITE-ProRule" id="PRU10141"/>
    </source>
</evidence>
<keyword evidence="8" id="KW-0677">Repeat</keyword>
<dbReference type="PROSITE" id="PS00107">
    <property type="entry name" value="PROTEIN_KINASE_ATP"/>
    <property type="match status" value="1"/>
</dbReference>
<dbReference type="FunFam" id="3.80.10.10:FF:000129">
    <property type="entry name" value="Leucine-rich repeat receptor-like kinase"/>
    <property type="match status" value="1"/>
</dbReference>
<evidence type="ECO:0000256" key="12">
    <source>
        <dbReference type="ARBA" id="ARBA00022989"/>
    </source>
</evidence>
<dbReference type="GO" id="GO:0004674">
    <property type="term" value="F:protein serine/threonine kinase activity"/>
    <property type="evidence" value="ECO:0007669"/>
    <property type="project" value="UniProtKB-KW"/>
</dbReference>
<keyword evidence="3" id="KW-0597">Phosphoprotein</keyword>
<evidence type="ECO:0000256" key="1">
    <source>
        <dbReference type="ARBA" id="ARBA00004167"/>
    </source>
</evidence>
<keyword evidence="5" id="KW-0808">Transferase</keyword>
<keyword evidence="4" id="KW-0433">Leucine-rich repeat</keyword>
<protein>
    <recommendedName>
        <fullName evidence="18">Protein kinase domain-containing protein</fullName>
    </recommendedName>
</protein>
<sequence length="881" mass="97465">MERFLGLLLMLIGTLSIIHIVQAQSQQEFISLDCGQPENEPSPYKETETGLEFYSDAIFAVSGETHSIQANRESEFPKPYRSLRYFPHGLRNCYNIPVEKGRNHLIRAKFIYGNYDGFDISPNFDLYLGPNLWATVDLYRQENGTTEEMLHIPTSDLLQICLVKTGPTTPIISTLEIRPMGNDTYITKSGSLRLHTRLYLSETEKLLRYPDDVYDREWNAYFEKDNWTELISTTRAVENSNDYDPPKAALATAAIPTNAKEPLKLEWSNPEKPDDQYYLYGHFAEIQGLGSNDTREFNMVLNGKVLSSDPVIPKKLKVTTVLSVSPMTCDGGECSLQLVRTNSSTLPPLLNAFEVYTVIQFPQSQTDESDVVAIEKIESTYELGRIDWQGDPCVPQQYMWDGLNCSNTNISTPPRITSLNLSSSGLTGSIAAAIQNLTQLEKLDLSNNRLTGKVPEFLGKMKSLFFINISENDLEGSIPQSLEREGLELHYQGNPMLSSSGVNVLDAIVASAGVAAILVVVLVLFLVFRKKKPSNVGVVHPPPSTPTVNVTSVEMQKRRFTYSEVMKMTNNFEIIIGEGGFGVVCQGTINGSQQVAVKVVSQSSTKGYKEFTAEVGLLLRVHHTNLVSLVGYCDEGDHLALVYEFVPNGNLRQHLSGKGGRSVINWATRLKIAVEAALGLDHLHTGCTPPMVHGDVKTTNILLDAHYKAKLADFGLSRSCQVEGKSHVSTVVAGTPGYLDPEYHHTSHLGEKSDVYSFGIVLLEMITNQPVIDRNRQNSHITPWVESELKGGDITKIMDPKLNGDYDSHSASRALELAMSCAHPTSANRPTMSHVVIELKECLVPKNSGENMSQGTDSLKAYSFVHSDGPLSSFNITDSQV</sequence>
<dbReference type="InterPro" id="IPR032675">
    <property type="entry name" value="LRR_dom_sf"/>
</dbReference>
<dbReference type="PROSITE" id="PS00108">
    <property type="entry name" value="PROTEIN_KINASE_ST"/>
    <property type="match status" value="1"/>
</dbReference>
<organism evidence="19 20">
    <name type="scientific">Arabis nemorensis</name>
    <dbReference type="NCBI Taxonomy" id="586526"/>
    <lineage>
        <taxon>Eukaryota</taxon>
        <taxon>Viridiplantae</taxon>
        <taxon>Streptophyta</taxon>
        <taxon>Embryophyta</taxon>
        <taxon>Tracheophyta</taxon>
        <taxon>Spermatophyta</taxon>
        <taxon>Magnoliopsida</taxon>
        <taxon>eudicotyledons</taxon>
        <taxon>Gunneridae</taxon>
        <taxon>Pentapetalae</taxon>
        <taxon>rosids</taxon>
        <taxon>malvids</taxon>
        <taxon>Brassicales</taxon>
        <taxon>Brassicaceae</taxon>
        <taxon>Arabideae</taxon>
        <taxon>Arabis</taxon>
    </lineage>
</organism>
<dbReference type="PANTHER" id="PTHR45631">
    <property type="entry name" value="OS07G0107800 PROTEIN-RELATED"/>
    <property type="match status" value="1"/>
</dbReference>
<keyword evidence="20" id="KW-1185">Reference proteome</keyword>
<dbReference type="FunFam" id="1.10.510.10:FF:000146">
    <property type="entry name" value="LRR receptor-like serine/threonine-protein kinase IOS1"/>
    <property type="match status" value="1"/>
</dbReference>
<dbReference type="InterPro" id="IPR024788">
    <property type="entry name" value="Malectin-like_Carb-bd_dom"/>
</dbReference>
<name>A0A565CSN6_9BRAS</name>
<feature type="transmembrane region" description="Helical" evidence="16">
    <location>
        <begin position="507"/>
        <end position="528"/>
    </location>
</feature>
<evidence type="ECO:0000256" key="14">
    <source>
        <dbReference type="ARBA" id="ARBA00023170"/>
    </source>
</evidence>
<evidence type="ECO:0000256" key="7">
    <source>
        <dbReference type="ARBA" id="ARBA00022729"/>
    </source>
</evidence>
<dbReference type="Pfam" id="PF12819">
    <property type="entry name" value="Malectin_like"/>
    <property type="match status" value="1"/>
</dbReference>
<dbReference type="PROSITE" id="PS50011">
    <property type="entry name" value="PROTEIN_KINASE_DOM"/>
    <property type="match status" value="1"/>
</dbReference>
<dbReference type="Gene3D" id="3.80.10.10">
    <property type="entry name" value="Ribonuclease Inhibitor"/>
    <property type="match status" value="1"/>
</dbReference>
<dbReference type="GO" id="GO:0005524">
    <property type="term" value="F:ATP binding"/>
    <property type="evidence" value="ECO:0007669"/>
    <property type="project" value="UniProtKB-UniRule"/>
</dbReference>
<keyword evidence="10" id="KW-0418">Kinase</keyword>
<keyword evidence="11 15" id="KW-0067">ATP-binding</keyword>
<evidence type="ECO:0000256" key="10">
    <source>
        <dbReference type="ARBA" id="ARBA00022777"/>
    </source>
</evidence>
<proteinExistence type="predicted"/>
<evidence type="ECO:0000259" key="18">
    <source>
        <dbReference type="PROSITE" id="PS50011"/>
    </source>
</evidence>
<evidence type="ECO:0000256" key="5">
    <source>
        <dbReference type="ARBA" id="ARBA00022679"/>
    </source>
</evidence>
<keyword evidence="6 16" id="KW-0812">Transmembrane</keyword>
<keyword evidence="9 15" id="KW-0547">Nucleotide-binding</keyword>
<evidence type="ECO:0000256" key="17">
    <source>
        <dbReference type="SAM" id="SignalP"/>
    </source>
</evidence>
<dbReference type="SUPFAM" id="SSF56112">
    <property type="entry name" value="Protein kinase-like (PK-like)"/>
    <property type="match status" value="1"/>
</dbReference>
<dbReference type="SMART" id="SM00220">
    <property type="entry name" value="S_TKc"/>
    <property type="match status" value="1"/>
</dbReference>
<accession>A0A565CSN6</accession>
<evidence type="ECO:0000256" key="16">
    <source>
        <dbReference type="SAM" id="Phobius"/>
    </source>
</evidence>
<dbReference type="CDD" id="cd14066">
    <property type="entry name" value="STKc_IRAK"/>
    <property type="match status" value="1"/>
</dbReference>
<feature type="chain" id="PRO_5022221258" description="Protein kinase domain-containing protein" evidence="17">
    <location>
        <begin position="24"/>
        <end position="881"/>
    </location>
</feature>
<comment type="caution">
    <text evidence="19">The sequence shown here is derived from an EMBL/GenBank/DDBJ whole genome shotgun (WGS) entry which is preliminary data.</text>
</comment>
<dbReference type="AlphaFoldDB" id="A0A565CSN6"/>
<feature type="binding site" evidence="15">
    <location>
        <position position="598"/>
    </location>
    <ligand>
        <name>ATP</name>
        <dbReference type="ChEBI" id="CHEBI:30616"/>
    </ligand>
</feature>
<keyword evidence="13 16" id="KW-0472">Membrane</keyword>
<dbReference type="InterPro" id="IPR000719">
    <property type="entry name" value="Prot_kinase_dom"/>
</dbReference>
<gene>
    <name evidence="19" type="ORF">ANE_LOCUS27061</name>
</gene>
<feature type="signal peptide" evidence="17">
    <location>
        <begin position="1"/>
        <end position="23"/>
    </location>
</feature>
<evidence type="ECO:0000256" key="2">
    <source>
        <dbReference type="ARBA" id="ARBA00022527"/>
    </source>
</evidence>
<dbReference type="Gene3D" id="1.10.510.10">
    <property type="entry name" value="Transferase(Phosphotransferase) domain 1"/>
    <property type="match status" value="1"/>
</dbReference>
<dbReference type="PANTHER" id="PTHR45631:SF118">
    <property type="entry name" value="PROTEIN KINASE DOMAIN-CONTAINING PROTEIN"/>
    <property type="match status" value="1"/>
</dbReference>
<dbReference type="EMBL" id="CABITT030000008">
    <property type="protein sequence ID" value="VVB16617.1"/>
    <property type="molecule type" value="Genomic_DNA"/>
</dbReference>
<evidence type="ECO:0000256" key="11">
    <source>
        <dbReference type="ARBA" id="ARBA00022840"/>
    </source>
</evidence>
<dbReference type="InterPro" id="IPR017441">
    <property type="entry name" value="Protein_kinase_ATP_BS"/>
</dbReference>
<comment type="subcellular location">
    <subcellularLocation>
        <location evidence="1">Membrane</location>
        <topology evidence="1">Single-pass membrane protein</topology>
    </subcellularLocation>
</comment>
<dbReference type="GO" id="GO:0016020">
    <property type="term" value="C:membrane"/>
    <property type="evidence" value="ECO:0007669"/>
    <property type="project" value="UniProtKB-SubCell"/>
</dbReference>
<evidence type="ECO:0000313" key="19">
    <source>
        <dbReference type="EMBL" id="VVB16617.1"/>
    </source>
</evidence>
<dbReference type="Gene3D" id="3.30.200.20">
    <property type="entry name" value="Phosphorylase Kinase, domain 1"/>
    <property type="match status" value="1"/>
</dbReference>
<dbReference type="InterPro" id="IPR008271">
    <property type="entry name" value="Ser/Thr_kinase_AS"/>
</dbReference>
<dbReference type="Pfam" id="PF00069">
    <property type="entry name" value="Pkinase"/>
    <property type="match status" value="1"/>
</dbReference>
<evidence type="ECO:0000256" key="3">
    <source>
        <dbReference type="ARBA" id="ARBA00022553"/>
    </source>
</evidence>